<evidence type="ECO:0000313" key="2">
    <source>
        <dbReference type="EMBL" id="RDC58721.1"/>
    </source>
</evidence>
<accession>A0A369Q1B8</accession>
<gene>
    <name evidence="1" type="ORF">AHMF7616_05311</name>
    <name evidence="2" type="ORF">AHMF7616_05355</name>
</gene>
<organism evidence="2 3">
    <name type="scientific">Adhaeribacter pallidiroseus</name>
    <dbReference type="NCBI Taxonomy" id="2072847"/>
    <lineage>
        <taxon>Bacteria</taxon>
        <taxon>Pseudomonadati</taxon>
        <taxon>Bacteroidota</taxon>
        <taxon>Cytophagia</taxon>
        <taxon>Cytophagales</taxon>
        <taxon>Hymenobacteraceae</taxon>
        <taxon>Adhaeribacter</taxon>
    </lineage>
</organism>
<comment type="caution">
    <text evidence="2">The sequence shown here is derived from an EMBL/GenBank/DDBJ whole genome shotgun (WGS) entry which is preliminary data.</text>
</comment>
<evidence type="ECO:0000313" key="1">
    <source>
        <dbReference type="EMBL" id="RDC58677.1"/>
    </source>
</evidence>
<reference evidence="2 3" key="1">
    <citation type="submission" date="2018-04" db="EMBL/GenBank/DDBJ databases">
        <title>Adhaeribacter sp. HMF7616 genome sequencing and assembly.</title>
        <authorList>
            <person name="Kang H."/>
            <person name="Kang J."/>
            <person name="Cha I."/>
            <person name="Kim H."/>
            <person name="Joh K."/>
        </authorList>
    </citation>
    <scope>NUCLEOTIDE SEQUENCE [LARGE SCALE GENOMIC DNA]</scope>
    <source>
        <strain evidence="2 3">HMF7616</strain>
    </source>
</reference>
<keyword evidence="3" id="KW-1185">Reference proteome</keyword>
<dbReference type="Proteomes" id="UP000253919">
    <property type="component" value="Unassembled WGS sequence"/>
</dbReference>
<evidence type="ECO:0000313" key="3">
    <source>
        <dbReference type="Proteomes" id="UP000253919"/>
    </source>
</evidence>
<proteinExistence type="predicted"/>
<protein>
    <submittedName>
        <fullName evidence="2">Uncharacterized protein</fullName>
    </submittedName>
</protein>
<dbReference type="EMBL" id="QASA01000003">
    <property type="protein sequence ID" value="RDC58677.1"/>
    <property type="molecule type" value="Genomic_DNA"/>
</dbReference>
<sequence>MSDSFQYRLSKNQKEEIAENLIAILQKDAKITQATTDFISDWISTGPSEKRKAFYDVWEIVLKNYLPTERPILFRSSKRIIKKNRIASFTGQLGCAKNFGKDYLIIYDTYEVLKFEEELYKPGDYKNTFYPLINVLEKARDSGGWGFPERIWNFIGENEYIVRIEVEYLNILKWVKNDTDKYLALKYPNSK</sequence>
<dbReference type="EMBL" id="QASA01000003">
    <property type="protein sequence ID" value="RDC58721.1"/>
    <property type="molecule type" value="Genomic_DNA"/>
</dbReference>
<dbReference type="AlphaFoldDB" id="A0A369Q1B8"/>
<name>A0A369Q1B8_9BACT</name>
<dbReference type="RefSeq" id="WP_199474472.1">
    <property type="nucleotide sequence ID" value="NZ_QASA01000003.1"/>
</dbReference>